<dbReference type="AlphaFoldDB" id="L2FTC2"/>
<sequence>MARHDNDHCILVNTADMAELLRTTLSKEPEISICVAKRISKQNIKTARHMHLPIVLAVLRSSDYEVSHETFKHVDRDLMLSYEALYIHSQSREGFEFVTLTVEQYSSLSCLDACPGALV</sequence>
<dbReference type="EMBL" id="KB020839">
    <property type="protein sequence ID" value="ELA29674.1"/>
    <property type="molecule type" value="Genomic_DNA"/>
</dbReference>
<proteinExistence type="predicted"/>
<protein>
    <submittedName>
        <fullName evidence="1">Uncharacterized protein</fullName>
    </submittedName>
</protein>
<accession>L2FTC2</accession>
<reference evidence="1" key="1">
    <citation type="submission" date="2012-08" db="EMBL/GenBank/DDBJ databases">
        <title>Genome analysis of Colletotrichum orbiculare and Colletotrichum fructicola.</title>
        <authorList>
            <person name="Gan P.H.P."/>
            <person name="Ikeda K."/>
            <person name="Irieda H."/>
            <person name="Narusaka M."/>
            <person name="O'Connell R.J."/>
            <person name="Narusaka Y."/>
            <person name="Takano Y."/>
            <person name="Kubo Y."/>
            <person name="Shirasu K."/>
        </authorList>
    </citation>
    <scope>NUCLEOTIDE SEQUENCE</scope>
    <source>
        <strain evidence="1">Nara gc5</strain>
    </source>
</reference>
<name>L2FTC2_COLFN</name>
<dbReference type="HOGENOM" id="CLU_2061333_0_0_1"/>
<organism evidence="1">
    <name type="scientific">Colletotrichum fructicola (strain Nara gc5)</name>
    <name type="common">Anthracnose fungus</name>
    <name type="synonym">Colletotrichum gloeosporioides (strain Nara gc5)</name>
    <dbReference type="NCBI Taxonomy" id="1213859"/>
    <lineage>
        <taxon>Eukaryota</taxon>
        <taxon>Fungi</taxon>
        <taxon>Dikarya</taxon>
        <taxon>Ascomycota</taxon>
        <taxon>Pezizomycotina</taxon>
        <taxon>Sordariomycetes</taxon>
        <taxon>Hypocreomycetidae</taxon>
        <taxon>Glomerellales</taxon>
        <taxon>Glomerellaceae</taxon>
        <taxon>Colletotrichum</taxon>
        <taxon>Colletotrichum gloeosporioides species complex</taxon>
    </lineage>
</organism>
<evidence type="ECO:0000313" key="1">
    <source>
        <dbReference type="EMBL" id="ELA29674.1"/>
    </source>
</evidence>
<gene>
    <name evidence="1" type="ORF">CGGC5_9905</name>
</gene>